<proteinExistence type="predicted"/>
<comment type="caution">
    <text evidence="1">The sequence shown here is derived from an EMBL/GenBank/DDBJ whole genome shotgun (WGS) entry which is preliminary data.</text>
</comment>
<dbReference type="Proteomes" id="UP000092993">
    <property type="component" value="Unassembled WGS sequence"/>
</dbReference>
<evidence type="ECO:0000313" key="2">
    <source>
        <dbReference type="Proteomes" id="UP000092993"/>
    </source>
</evidence>
<accession>A0A1C7M543</accession>
<sequence>MVVVLAHLDFSISRLGRLSPSGLVVPCDESLLGIIRCSAVMAGRMQKLGAAGGIILEQGSSYFRSWSIGGYDTTRVLHRIAVRSRRGQYVFSAASC</sequence>
<reference evidence="1 2" key="1">
    <citation type="submission" date="2016-03" db="EMBL/GenBank/DDBJ databases">
        <title>Whole genome sequencing of Grifola frondosa 9006-11.</title>
        <authorList>
            <person name="Min B."/>
            <person name="Park H."/>
            <person name="Kim J.-G."/>
            <person name="Cho H."/>
            <person name="Oh Y.-L."/>
            <person name="Kong W.-S."/>
            <person name="Choi I.-G."/>
        </authorList>
    </citation>
    <scope>NUCLEOTIDE SEQUENCE [LARGE SCALE GENOMIC DNA]</scope>
    <source>
        <strain evidence="1 2">9006-11</strain>
    </source>
</reference>
<keyword evidence="2" id="KW-1185">Reference proteome</keyword>
<dbReference type="EMBL" id="LUGG01000011">
    <property type="protein sequence ID" value="OBZ71516.1"/>
    <property type="molecule type" value="Genomic_DNA"/>
</dbReference>
<protein>
    <submittedName>
        <fullName evidence="1">Uncharacterized protein</fullName>
    </submittedName>
</protein>
<organism evidence="1 2">
    <name type="scientific">Grifola frondosa</name>
    <name type="common">Maitake</name>
    <name type="synonym">Polyporus frondosus</name>
    <dbReference type="NCBI Taxonomy" id="5627"/>
    <lineage>
        <taxon>Eukaryota</taxon>
        <taxon>Fungi</taxon>
        <taxon>Dikarya</taxon>
        <taxon>Basidiomycota</taxon>
        <taxon>Agaricomycotina</taxon>
        <taxon>Agaricomycetes</taxon>
        <taxon>Polyporales</taxon>
        <taxon>Grifolaceae</taxon>
        <taxon>Grifola</taxon>
    </lineage>
</organism>
<name>A0A1C7M543_GRIFR</name>
<evidence type="ECO:0000313" key="1">
    <source>
        <dbReference type="EMBL" id="OBZ71516.1"/>
    </source>
</evidence>
<gene>
    <name evidence="1" type="ORF">A0H81_08690</name>
</gene>
<dbReference type="AlphaFoldDB" id="A0A1C7M543"/>